<dbReference type="InterPro" id="IPR004408">
    <property type="entry name" value="Biotin_CoA_COase_ligase"/>
</dbReference>
<proteinExistence type="predicted"/>
<comment type="caution">
    <text evidence="4">The sequence shown here is derived from an EMBL/GenBank/DDBJ whole genome shotgun (WGS) entry which is preliminary data.</text>
</comment>
<dbReference type="PANTHER" id="PTHR12835:SF5">
    <property type="entry name" value="BIOTIN--PROTEIN LIGASE"/>
    <property type="match status" value="1"/>
</dbReference>
<evidence type="ECO:0000313" key="4">
    <source>
        <dbReference type="EMBL" id="TCJ14100.1"/>
    </source>
</evidence>
<accession>A0A4R1BAW1</accession>
<dbReference type="GO" id="GO:0004077">
    <property type="term" value="F:biotin--[biotin carboxyl-carrier protein] ligase activity"/>
    <property type="evidence" value="ECO:0007669"/>
    <property type="project" value="UniProtKB-EC"/>
</dbReference>
<dbReference type="NCBIfam" id="TIGR00121">
    <property type="entry name" value="birA_ligase"/>
    <property type="match status" value="1"/>
</dbReference>
<dbReference type="Proteomes" id="UP000295334">
    <property type="component" value="Unassembled WGS sequence"/>
</dbReference>
<organism evidence="4 5">
    <name type="scientific">Flaviaesturariibacter flavus</name>
    <dbReference type="NCBI Taxonomy" id="2502780"/>
    <lineage>
        <taxon>Bacteria</taxon>
        <taxon>Pseudomonadati</taxon>
        <taxon>Bacteroidota</taxon>
        <taxon>Chitinophagia</taxon>
        <taxon>Chitinophagales</taxon>
        <taxon>Chitinophagaceae</taxon>
        <taxon>Flaviaestuariibacter</taxon>
    </lineage>
</organism>
<dbReference type="CDD" id="cd16442">
    <property type="entry name" value="BPL"/>
    <property type="match status" value="1"/>
</dbReference>
<gene>
    <name evidence="4" type="ORF">EPD60_08805</name>
</gene>
<reference evidence="4 5" key="1">
    <citation type="submission" date="2019-03" db="EMBL/GenBank/DDBJ databases">
        <authorList>
            <person name="Kim M.K.M."/>
        </authorList>
    </citation>
    <scope>NUCLEOTIDE SEQUENCE [LARGE SCALE GENOMIC DNA]</scope>
    <source>
        <strain evidence="4 5">17J68-12</strain>
    </source>
</reference>
<evidence type="ECO:0000313" key="5">
    <source>
        <dbReference type="Proteomes" id="UP000295334"/>
    </source>
</evidence>
<sequence length="281" mass="30239">MKKCGSTKGTPGSLNSFAKNTAKLSPGPKRIGTPFIELTQVDSTNNYATGLAHAGMAEHGTAVLAAHQTKGKGQRHKAWEGAPGANITMSLLLAPAGLGLQPPPVRLTAAGAFRFSMAVALGAQRFFARHAGEETFVKWPNDLYWRDRKAGGILIENILAGDQWKWAVAGLGININQTDFGPDAPRAVSLRQITGRQWDVRTLALELCASIEDSLNQLSASPDSVAADYHAVLFGRGEIVRLRKDSRVFAAEVLGVTEDGLLRVRHGVEEEFAVGEVEWVF</sequence>
<dbReference type="InterPro" id="IPR004143">
    <property type="entry name" value="BPL_LPL_catalytic"/>
</dbReference>
<dbReference type="EC" id="6.3.4.15" evidence="4"/>
<dbReference type="PANTHER" id="PTHR12835">
    <property type="entry name" value="BIOTIN PROTEIN LIGASE"/>
    <property type="match status" value="1"/>
</dbReference>
<dbReference type="InterPro" id="IPR045864">
    <property type="entry name" value="aa-tRNA-synth_II/BPL/LPL"/>
</dbReference>
<dbReference type="GO" id="GO:0005737">
    <property type="term" value="C:cytoplasm"/>
    <property type="evidence" value="ECO:0007669"/>
    <property type="project" value="TreeGrafter"/>
</dbReference>
<keyword evidence="5" id="KW-1185">Reference proteome</keyword>
<dbReference type="Pfam" id="PF03099">
    <property type="entry name" value="BPL_LplA_LipB"/>
    <property type="match status" value="1"/>
</dbReference>
<dbReference type="Gene3D" id="3.30.930.10">
    <property type="entry name" value="Bira Bifunctional Protein, Domain 2"/>
    <property type="match status" value="1"/>
</dbReference>
<evidence type="ECO:0000256" key="1">
    <source>
        <dbReference type="ARBA" id="ARBA00022598"/>
    </source>
</evidence>
<feature type="domain" description="BPL/LPL catalytic" evidence="3">
    <location>
        <begin position="40"/>
        <end position="174"/>
    </location>
</feature>
<dbReference type="OrthoDB" id="9807064at2"/>
<dbReference type="SUPFAM" id="SSF55681">
    <property type="entry name" value="Class II aaRS and biotin synthetases"/>
    <property type="match status" value="1"/>
</dbReference>
<feature type="compositionally biased region" description="Polar residues" evidence="2">
    <location>
        <begin position="7"/>
        <end position="23"/>
    </location>
</feature>
<evidence type="ECO:0000259" key="3">
    <source>
        <dbReference type="Pfam" id="PF03099"/>
    </source>
</evidence>
<dbReference type="EMBL" id="SJZI01000042">
    <property type="protein sequence ID" value="TCJ14100.1"/>
    <property type="molecule type" value="Genomic_DNA"/>
</dbReference>
<feature type="region of interest" description="Disordered" evidence="2">
    <location>
        <begin position="1"/>
        <end position="29"/>
    </location>
</feature>
<keyword evidence="1 4" id="KW-0436">Ligase</keyword>
<protein>
    <submittedName>
        <fullName evidence="4">Biotin--[acetyl-CoA-carboxylase] ligase</fullName>
        <ecNumber evidence="4">6.3.4.15</ecNumber>
    </submittedName>
</protein>
<evidence type="ECO:0000256" key="2">
    <source>
        <dbReference type="SAM" id="MobiDB-lite"/>
    </source>
</evidence>
<name>A0A4R1BAW1_9BACT</name>
<dbReference type="AlphaFoldDB" id="A0A4R1BAW1"/>